<evidence type="ECO:0000256" key="1">
    <source>
        <dbReference type="SAM" id="MobiDB-lite"/>
    </source>
</evidence>
<dbReference type="PANTHER" id="PTHR34404">
    <property type="entry name" value="REGULATORY PROTEIN, FMDB FAMILY"/>
    <property type="match status" value="1"/>
</dbReference>
<dbReference type="NCBIfam" id="TIGR02605">
    <property type="entry name" value="CxxC_CxxC_SSSS"/>
    <property type="match status" value="1"/>
</dbReference>
<reference evidence="3 4" key="1">
    <citation type="submission" date="2019-02" db="EMBL/GenBank/DDBJ databases">
        <title>Deep-cultivation of Planctomycetes and their phenomic and genomic characterization uncovers novel biology.</title>
        <authorList>
            <person name="Wiegand S."/>
            <person name="Jogler M."/>
            <person name="Boedeker C."/>
            <person name="Pinto D."/>
            <person name="Vollmers J."/>
            <person name="Rivas-Marin E."/>
            <person name="Kohn T."/>
            <person name="Peeters S.H."/>
            <person name="Heuer A."/>
            <person name="Rast P."/>
            <person name="Oberbeckmann S."/>
            <person name="Bunk B."/>
            <person name="Jeske O."/>
            <person name="Meyerdierks A."/>
            <person name="Storesund J.E."/>
            <person name="Kallscheuer N."/>
            <person name="Luecker S."/>
            <person name="Lage O.M."/>
            <person name="Pohl T."/>
            <person name="Merkel B.J."/>
            <person name="Hornburger P."/>
            <person name="Mueller R.-W."/>
            <person name="Bruemmer F."/>
            <person name="Labrenz M."/>
            <person name="Spormann A.M."/>
            <person name="Op den Camp H."/>
            <person name="Overmann J."/>
            <person name="Amann R."/>
            <person name="Jetten M.S.M."/>
            <person name="Mascher T."/>
            <person name="Medema M.H."/>
            <person name="Devos D.P."/>
            <person name="Kaster A.-K."/>
            <person name="Ovreas L."/>
            <person name="Rohde M."/>
            <person name="Galperin M.Y."/>
            <person name="Jogler C."/>
        </authorList>
    </citation>
    <scope>NUCLEOTIDE SEQUENCE [LARGE SCALE GENOMIC DNA]</scope>
    <source>
        <strain evidence="3 4">Poly30</strain>
    </source>
</reference>
<feature type="compositionally biased region" description="Basic and acidic residues" evidence="1">
    <location>
        <begin position="84"/>
        <end position="102"/>
    </location>
</feature>
<accession>A0A518EUX4</accession>
<sequence length="102" mass="11204">MPTYDYRCNACGHVFEEFQMMSEPELKKCPECKKNKLERLIGGGAGFLFKGSGYYLTDYRSKSYSEAKKADSGSGGSGSGDSGGDTKPKEKPKEKEKKAKPD</sequence>
<gene>
    <name evidence="3" type="ORF">Poly30_34320</name>
</gene>
<dbReference type="RefSeq" id="WP_145199597.1">
    <property type="nucleotide sequence ID" value="NZ_CP036434.1"/>
</dbReference>
<organism evidence="3 4">
    <name type="scientific">Saltatorellus ferox</name>
    <dbReference type="NCBI Taxonomy" id="2528018"/>
    <lineage>
        <taxon>Bacteria</taxon>
        <taxon>Pseudomonadati</taxon>
        <taxon>Planctomycetota</taxon>
        <taxon>Planctomycetia</taxon>
        <taxon>Planctomycetia incertae sedis</taxon>
        <taxon>Saltatorellus</taxon>
    </lineage>
</organism>
<evidence type="ECO:0000313" key="4">
    <source>
        <dbReference type="Proteomes" id="UP000320390"/>
    </source>
</evidence>
<feature type="domain" description="Putative regulatory protein FmdB zinc ribbon" evidence="2">
    <location>
        <begin position="1"/>
        <end position="42"/>
    </location>
</feature>
<dbReference type="Proteomes" id="UP000320390">
    <property type="component" value="Chromosome"/>
</dbReference>
<dbReference type="SMART" id="SM00834">
    <property type="entry name" value="CxxC_CXXC_SSSS"/>
    <property type="match status" value="1"/>
</dbReference>
<dbReference type="Pfam" id="PF09723">
    <property type="entry name" value="Zn_ribbon_8"/>
    <property type="match status" value="1"/>
</dbReference>
<evidence type="ECO:0000313" key="3">
    <source>
        <dbReference type="EMBL" id="QDV07897.1"/>
    </source>
</evidence>
<protein>
    <submittedName>
        <fullName evidence="3">Zinc ribbon domain protein</fullName>
    </submittedName>
</protein>
<name>A0A518EUX4_9BACT</name>
<dbReference type="PANTHER" id="PTHR34404:SF2">
    <property type="entry name" value="CONSERVED SERINE RICH PROTEIN"/>
    <property type="match status" value="1"/>
</dbReference>
<evidence type="ECO:0000259" key="2">
    <source>
        <dbReference type="SMART" id="SM00834"/>
    </source>
</evidence>
<dbReference type="AlphaFoldDB" id="A0A518EUX4"/>
<proteinExistence type="predicted"/>
<feature type="region of interest" description="Disordered" evidence="1">
    <location>
        <begin position="66"/>
        <end position="102"/>
    </location>
</feature>
<feature type="compositionally biased region" description="Gly residues" evidence="1">
    <location>
        <begin position="73"/>
        <end position="83"/>
    </location>
</feature>
<dbReference type="InterPro" id="IPR013429">
    <property type="entry name" value="Regulatory_FmdB_Zinc_ribbon"/>
</dbReference>
<dbReference type="EMBL" id="CP036434">
    <property type="protein sequence ID" value="QDV07897.1"/>
    <property type="molecule type" value="Genomic_DNA"/>
</dbReference>
<keyword evidence="4" id="KW-1185">Reference proteome</keyword>